<dbReference type="GO" id="GO:0043565">
    <property type="term" value="F:sequence-specific DNA binding"/>
    <property type="evidence" value="ECO:0007669"/>
    <property type="project" value="TreeGrafter"/>
</dbReference>
<sequence>MDDKNIHWDYYRTALAVLEEGSLSGAARALGLTQPTVGRHIEALENALGTSLFVRNQSGLSPTIAALAMKPYAESLRATESALLRSVSAEANEVRGTVRVTASEVMGVEILPGMLTGLRQDYPELSIELQISNHTQDLLKRDADIAIRNTEPLQDALIARRAGTISLGFFAHADYLTRHGMPADMDALKDHSLIGFDQEFPYIRALQKRYPQIQRAAFALRADSDLVQFSAIRQGYGIGICQLGLATQHTYLQRVLADEFQIDFPVWVVMHEDLRSSQRYRITFDHLVKELQALLQKG</sequence>
<reference evidence="6 7" key="1">
    <citation type="submission" date="2018-05" db="EMBL/GenBank/DDBJ databases">
        <title>Genomic Encyclopedia of Type Strains, Phase IV (KMG-IV): sequencing the most valuable type-strain genomes for metagenomic binning, comparative biology and taxonomic classification.</title>
        <authorList>
            <person name="Goeker M."/>
        </authorList>
    </citation>
    <scope>NUCLEOTIDE SEQUENCE [LARGE SCALE GENOMIC DNA]</scope>
    <source>
        <strain evidence="6 7">DSM 19792</strain>
    </source>
</reference>
<evidence type="ECO:0000259" key="5">
    <source>
        <dbReference type="PROSITE" id="PS50931"/>
    </source>
</evidence>
<dbReference type="Gene3D" id="1.10.10.10">
    <property type="entry name" value="Winged helix-like DNA-binding domain superfamily/Winged helix DNA-binding domain"/>
    <property type="match status" value="1"/>
</dbReference>
<dbReference type="SUPFAM" id="SSF53850">
    <property type="entry name" value="Periplasmic binding protein-like II"/>
    <property type="match status" value="1"/>
</dbReference>
<dbReference type="AlphaFoldDB" id="A0A318JR63"/>
<dbReference type="Pfam" id="PF00126">
    <property type="entry name" value="HTH_1"/>
    <property type="match status" value="1"/>
</dbReference>
<accession>A0A318JR63</accession>
<protein>
    <submittedName>
        <fullName evidence="6">DNA-binding transcriptional LysR family regulator</fullName>
    </submittedName>
</protein>
<evidence type="ECO:0000313" key="7">
    <source>
        <dbReference type="Proteomes" id="UP000247792"/>
    </source>
</evidence>
<keyword evidence="3 6" id="KW-0238">DNA-binding</keyword>
<dbReference type="OrthoDB" id="9072091at2"/>
<dbReference type="PRINTS" id="PR00039">
    <property type="entry name" value="HTHLYSR"/>
</dbReference>
<dbReference type="InterPro" id="IPR005119">
    <property type="entry name" value="LysR_subst-bd"/>
</dbReference>
<evidence type="ECO:0000256" key="2">
    <source>
        <dbReference type="ARBA" id="ARBA00023015"/>
    </source>
</evidence>
<dbReference type="InterPro" id="IPR000847">
    <property type="entry name" value="LysR_HTH_N"/>
</dbReference>
<organism evidence="6 7">
    <name type="scientific">Undibacterium pigrum</name>
    <dbReference type="NCBI Taxonomy" id="401470"/>
    <lineage>
        <taxon>Bacteria</taxon>
        <taxon>Pseudomonadati</taxon>
        <taxon>Pseudomonadota</taxon>
        <taxon>Betaproteobacteria</taxon>
        <taxon>Burkholderiales</taxon>
        <taxon>Oxalobacteraceae</taxon>
        <taxon>Undibacterium</taxon>
    </lineage>
</organism>
<dbReference type="SUPFAM" id="SSF46785">
    <property type="entry name" value="Winged helix' DNA-binding domain"/>
    <property type="match status" value="1"/>
</dbReference>
<dbReference type="Pfam" id="PF03466">
    <property type="entry name" value="LysR_substrate"/>
    <property type="match status" value="1"/>
</dbReference>
<comment type="similarity">
    <text evidence="1">Belongs to the LysR transcriptional regulatory family.</text>
</comment>
<evidence type="ECO:0000256" key="3">
    <source>
        <dbReference type="ARBA" id="ARBA00023125"/>
    </source>
</evidence>
<dbReference type="InterPro" id="IPR058163">
    <property type="entry name" value="LysR-type_TF_proteobact-type"/>
</dbReference>
<dbReference type="PROSITE" id="PS50931">
    <property type="entry name" value="HTH_LYSR"/>
    <property type="match status" value="1"/>
</dbReference>
<evidence type="ECO:0000256" key="4">
    <source>
        <dbReference type="ARBA" id="ARBA00023163"/>
    </source>
</evidence>
<proteinExistence type="inferred from homology"/>
<dbReference type="PANTHER" id="PTHR30537:SF3">
    <property type="entry name" value="TRANSCRIPTIONAL REGULATORY PROTEIN"/>
    <property type="match status" value="1"/>
</dbReference>
<dbReference type="Proteomes" id="UP000247792">
    <property type="component" value="Unassembled WGS sequence"/>
</dbReference>
<dbReference type="Gene3D" id="3.40.190.290">
    <property type="match status" value="1"/>
</dbReference>
<dbReference type="InterPro" id="IPR036390">
    <property type="entry name" value="WH_DNA-bd_sf"/>
</dbReference>
<dbReference type="RefSeq" id="WP_110253273.1">
    <property type="nucleotide sequence ID" value="NZ_QJKB01000001.1"/>
</dbReference>
<keyword evidence="2" id="KW-0805">Transcription regulation</keyword>
<evidence type="ECO:0000313" key="6">
    <source>
        <dbReference type="EMBL" id="PXX46830.1"/>
    </source>
</evidence>
<keyword evidence="7" id="KW-1185">Reference proteome</keyword>
<keyword evidence="4" id="KW-0804">Transcription</keyword>
<feature type="domain" description="HTH lysR-type" evidence="5">
    <location>
        <begin position="12"/>
        <end position="63"/>
    </location>
</feature>
<dbReference type="EMBL" id="QJKB01000001">
    <property type="protein sequence ID" value="PXX46830.1"/>
    <property type="molecule type" value="Genomic_DNA"/>
</dbReference>
<name>A0A318JR63_9BURK</name>
<dbReference type="GO" id="GO:0006351">
    <property type="term" value="P:DNA-templated transcription"/>
    <property type="evidence" value="ECO:0007669"/>
    <property type="project" value="TreeGrafter"/>
</dbReference>
<dbReference type="PANTHER" id="PTHR30537">
    <property type="entry name" value="HTH-TYPE TRANSCRIPTIONAL REGULATOR"/>
    <property type="match status" value="1"/>
</dbReference>
<dbReference type="GO" id="GO:0003700">
    <property type="term" value="F:DNA-binding transcription factor activity"/>
    <property type="evidence" value="ECO:0007669"/>
    <property type="project" value="InterPro"/>
</dbReference>
<comment type="caution">
    <text evidence="6">The sequence shown here is derived from an EMBL/GenBank/DDBJ whole genome shotgun (WGS) entry which is preliminary data.</text>
</comment>
<dbReference type="InterPro" id="IPR036388">
    <property type="entry name" value="WH-like_DNA-bd_sf"/>
</dbReference>
<gene>
    <name evidence="6" type="ORF">DFR42_101406</name>
</gene>
<evidence type="ECO:0000256" key="1">
    <source>
        <dbReference type="ARBA" id="ARBA00009437"/>
    </source>
</evidence>